<dbReference type="RefSeq" id="WP_039567712.1">
    <property type="nucleotide sequence ID" value="NZ_JABZEH010000001.1"/>
</dbReference>
<dbReference type="InterPro" id="IPR002397">
    <property type="entry name" value="Cyt_P450_B"/>
</dbReference>
<dbReference type="GO" id="GO:0004497">
    <property type="term" value="F:monooxygenase activity"/>
    <property type="evidence" value="ECO:0007669"/>
    <property type="project" value="InterPro"/>
</dbReference>
<dbReference type="EMBL" id="JAIVEX010000005">
    <property type="protein sequence ID" value="MDB0522267.1"/>
    <property type="molecule type" value="Genomic_DNA"/>
</dbReference>
<dbReference type="GO" id="GO:0005506">
    <property type="term" value="F:iron ion binding"/>
    <property type="evidence" value="ECO:0007669"/>
    <property type="project" value="InterPro"/>
</dbReference>
<protein>
    <submittedName>
        <fullName evidence="2">Cytochrome P450</fullName>
    </submittedName>
</protein>
<comment type="caution">
    <text evidence="2">The sequence shown here is derived from an EMBL/GenBank/DDBJ whole genome shotgun (WGS) entry which is preliminary data.</text>
</comment>
<evidence type="ECO:0000313" key="2">
    <source>
        <dbReference type="EMBL" id="MDB0522267.1"/>
    </source>
</evidence>
<organism evidence="2 3">
    <name type="scientific">Ralstonia solanacearum</name>
    <name type="common">Pseudomonas solanacearum</name>
    <dbReference type="NCBI Taxonomy" id="305"/>
    <lineage>
        <taxon>Bacteria</taxon>
        <taxon>Pseudomonadati</taxon>
        <taxon>Pseudomonadota</taxon>
        <taxon>Betaproteobacteria</taxon>
        <taxon>Burkholderiales</taxon>
        <taxon>Burkholderiaceae</taxon>
        <taxon>Ralstonia</taxon>
        <taxon>Ralstonia solanacearum species complex</taxon>
    </lineage>
</organism>
<proteinExistence type="inferred from homology"/>
<dbReference type="InterPro" id="IPR036396">
    <property type="entry name" value="Cyt_P450_sf"/>
</dbReference>
<dbReference type="GO" id="GO:0020037">
    <property type="term" value="F:heme binding"/>
    <property type="evidence" value="ECO:0007669"/>
    <property type="project" value="InterPro"/>
</dbReference>
<dbReference type="GO" id="GO:0016705">
    <property type="term" value="F:oxidoreductase activity, acting on paired donors, with incorporation or reduction of molecular oxygen"/>
    <property type="evidence" value="ECO:0007669"/>
    <property type="project" value="InterPro"/>
</dbReference>
<dbReference type="AlphaFoldDB" id="A0AAE3T4B6"/>
<evidence type="ECO:0000256" key="1">
    <source>
        <dbReference type="ARBA" id="ARBA00010617"/>
    </source>
</evidence>
<sequence length="418" mass="47288">MSEIENMETLNLSSSEIEPHRYRLYEAHRQNAPALWYPAANSWLIFRHGDAASLARSPLVRTDYLVREKISDAMLEADPALREIVATISRWMIYNEAPIHGRLRTFMSRTFDRGYIERVRGRIASILAPRIEALKGRTEFDFVEALAHPVPAEILAAMLGLDEIDIVDFLRWSDAIADFMQDFVISPVPNRQIARATAAQLLEMKAALREAIAVRRRQPKEDLLTDLACATGDDGSTITEEELMLQLIHLIFGGHKIPQFVLANTLHLLFKNPQYMLHGEEATFDKVSKLVDESMRVESPIQFITRHAVDDFELNGQTIKKGDSIYLMLGSANRDPEVYSDPDTFQPYAPKRKGIHYGTGPHVCIGAALAGVTIAEILCSFLQATRSVEALYDLDHPEWTRNDTFHGVARMPVKAEYR</sequence>
<dbReference type="SUPFAM" id="SSF48264">
    <property type="entry name" value="Cytochrome P450"/>
    <property type="match status" value="1"/>
</dbReference>
<dbReference type="Proteomes" id="UP001143674">
    <property type="component" value="Unassembled WGS sequence"/>
</dbReference>
<dbReference type="PANTHER" id="PTHR46696:SF1">
    <property type="entry name" value="CYTOCHROME P450 YJIB-RELATED"/>
    <property type="match status" value="1"/>
</dbReference>
<dbReference type="InterPro" id="IPR001128">
    <property type="entry name" value="Cyt_P450"/>
</dbReference>
<evidence type="ECO:0000313" key="3">
    <source>
        <dbReference type="Proteomes" id="UP001143674"/>
    </source>
</evidence>
<dbReference type="Gene3D" id="1.10.630.10">
    <property type="entry name" value="Cytochrome P450"/>
    <property type="match status" value="1"/>
</dbReference>
<comment type="similarity">
    <text evidence="1">Belongs to the cytochrome P450 family.</text>
</comment>
<dbReference type="PANTHER" id="PTHR46696">
    <property type="entry name" value="P450, PUTATIVE (EUROFUNG)-RELATED"/>
    <property type="match status" value="1"/>
</dbReference>
<dbReference type="PRINTS" id="PR00359">
    <property type="entry name" value="BP450"/>
</dbReference>
<reference evidence="2" key="1">
    <citation type="submission" date="2021-09" db="EMBL/GenBank/DDBJ databases">
        <title>Genomic analysis of Ralstonia spp.</title>
        <authorList>
            <person name="Aburjaile F."/>
            <person name="Ariute J.C."/>
            <person name="Pais A.K.L."/>
            <person name="Albuquerque G.M.R."/>
            <person name="Silva A.M.F."/>
            <person name="Brenig B."/>
            <person name="Azevedo V."/>
            <person name="Matiuzzi M."/>
            <person name="Ramos R."/>
            <person name="Goes-Neto A."/>
            <person name="Soares S."/>
            <person name="Iseppon A.M.B."/>
            <person name="Souza E."/>
            <person name="Gama M."/>
        </authorList>
    </citation>
    <scope>NUCLEOTIDE SEQUENCE</scope>
    <source>
        <strain evidence="2">B4</strain>
    </source>
</reference>
<name>A0AAE3T4B6_RALSL</name>
<gene>
    <name evidence="2" type="ORF">LBW55_11690</name>
</gene>
<dbReference type="Pfam" id="PF00067">
    <property type="entry name" value="p450"/>
    <property type="match status" value="1"/>
</dbReference>
<accession>A0AAE3T4B6</accession>